<sequence>MVVDNIALEDLIKFQKIEYRLIKGYYWDGKTDDRIQSVIKDIFNKRLQYKKDGNPLQLVYKLIMNSCYGKTIERPHDKDYKYIHNRDLDKYVMKNYYKIIEDVELENSDMHAVKVMTPIDKHFNFSLLGIQVLSMSKRIMNEVMCLAYDIGWYHSEQHQTRVSVTI</sequence>
<dbReference type="Pfam" id="PF03175">
    <property type="entry name" value="DNA_pol_B_2"/>
    <property type="match status" value="1"/>
</dbReference>
<reference evidence="10 11" key="1">
    <citation type="submission" date="2024-04" db="EMBL/GenBank/DDBJ databases">
        <title>Tritrichomonas musculus Genome.</title>
        <authorList>
            <person name="Alves-Ferreira E."/>
            <person name="Grigg M."/>
            <person name="Lorenzi H."/>
            <person name="Galac M."/>
        </authorList>
    </citation>
    <scope>NUCLEOTIDE SEQUENCE [LARGE SCALE GENOMIC DNA]</scope>
    <source>
        <strain evidence="10 11">EAF2021</strain>
    </source>
</reference>
<comment type="caution">
    <text evidence="10">The sequence shown here is derived from an EMBL/GenBank/DDBJ whole genome shotgun (WGS) entry which is preliminary data.</text>
</comment>
<dbReference type="InterPro" id="IPR043502">
    <property type="entry name" value="DNA/RNA_pol_sf"/>
</dbReference>
<evidence type="ECO:0000313" key="10">
    <source>
        <dbReference type="EMBL" id="KAK8871708.1"/>
    </source>
</evidence>
<dbReference type="PANTHER" id="PTHR48144:SF2">
    <property type="entry name" value="DNA-DIRECTED DNA POLYMERASE"/>
    <property type="match status" value="1"/>
</dbReference>
<name>A0ABR2J1D7_9EUKA</name>
<keyword evidence="3" id="KW-0808">Transferase</keyword>
<feature type="domain" description="DNA-directed DNA polymerase family B mitochondria/virus" evidence="9">
    <location>
        <begin position="18"/>
        <end position="104"/>
    </location>
</feature>
<keyword evidence="4" id="KW-0548">Nucleotidyltransferase</keyword>
<dbReference type="Proteomes" id="UP001470230">
    <property type="component" value="Unassembled WGS sequence"/>
</dbReference>
<dbReference type="EC" id="2.7.7.7" evidence="2"/>
<keyword evidence="7" id="KW-0238">DNA-binding</keyword>
<evidence type="ECO:0000256" key="1">
    <source>
        <dbReference type="ARBA" id="ARBA00005755"/>
    </source>
</evidence>
<evidence type="ECO:0000313" key="11">
    <source>
        <dbReference type="Proteomes" id="UP001470230"/>
    </source>
</evidence>
<dbReference type="PANTHER" id="PTHR48144">
    <property type="entry name" value="DNA-DIRECTED DNA POLYMERASE"/>
    <property type="match status" value="1"/>
</dbReference>
<dbReference type="EMBL" id="JAPFFF010000013">
    <property type="protein sequence ID" value="KAK8871708.1"/>
    <property type="molecule type" value="Genomic_DNA"/>
</dbReference>
<comment type="catalytic activity">
    <reaction evidence="8">
        <text>DNA(n) + a 2'-deoxyribonucleoside 5'-triphosphate = DNA(n+1) + diphosphate</text>
        <dbReference type="Rhea" id="RHEA:22508"/>
        <dbReference type="Rhea" id="RHEA-COMP:17339"/>
        <dbReference type="Rhea" id="RHEA-COMP:17340"/>
        <dbReference type="ChEBI" id="CHEBI:33019"/>
        <dbReference type="ChEBI" id="CHEBI:61560"/>
        <dbReference type="ChEBI" id="CHEBI:173112"/>
        <dbReference type="EC" id="2.7.7.7"/>
    </reaction>
</comment>
<protein>
    <recommendedName>
        <fullName evidence="2">DNA-directed DNA polymerase</fullName>
        <ecNumber evidence="2">2.7.7.7</ecNumber>
    </recommendedName>
</protein>
<evidence type="ECO:0000256" key="2">
    <source>
        <dbReference type="ARBA" id="ARBA00012417"/>
    </source>
</evidence>
<evidence type="ECO:0000256" key="4">
    <source>
        <dbReference type="ARBA" id="ARBA00022695"/>
    </source>
</evidence>
<gene>
    <name evidence="10" type="ORF">M9Y10_007448</name>
</gene>
<evidence type="ECO:0000256" key="6">
    <source>
        <dbReference type="ARBA" id="ARBA00022932"/>
    </source>
</evidence>
<dbReference type="SUPFAM" id="SSF56672">
    <property type="entry name" value="DNA/RNA polymerases"/>
    <property type="match status" value="1"/>
</dbReference>
<organism evidence="10 11">
    <name type="scientific">Tritrichomonas musculus</name>
    <dbReference type="NCBI Taxonomy" id="1915356"/>
    <lineage>
        <taxon>Eukaryota</taxon>
        <taxon>Metamonada</taxon>
        <taxon>Parabasalia</taxon>
        <taxon>Tritrichomonadida</taxon>
        <taxon>Tritrichomonadidae</taxon>
        <taxon>Tritrichomonas</taxon>
    </lineage>
</organism>
<evidence type="ECO:0000259" key="9">
    <source>
        <dbReference type="Pfam" id="PF03175"/>
    </source>
</evidence>
<dbReference type="InterPro" id="IPR004868">
    <property type="entry name" value="DNA-dir_DNA_pol_B_mt/vir"/>
</dbReference>
<keyword evidence="11" id="KW-1185">Reference proteome</keyword>
<evidence type="ECO:0000256" key="3">
    <source>
        <dbReference type="ARBA" id="ARBA00022679"/>
    </source>
</evidence>
<keyword evidence="6" id="KW-0239">DNA-directed DNA polymerase</keyword>
<comment type="similarity">
    <text evidence="1">Belongs to the DNA polymerase type-B family.</text>
</comment>
<evidence type="ECO:0000256" key="8">
    <source>
        <dbReference type="ARBA" id="ARBA00049244"/>
    </source>
</evidence>
<proteinExistence type="inferred from homology"/>
<evidence type="ECO:0000256" key="5">
    <source>
        <dbReference type="ARBA" id="ARBA00022705"/>
    </source>
</evidence>
<evidence type="ECO:0000256" key="7">
    <source>
        <dbReference type="ARBA" id="ARBA00023125"/>
    </source>
</evidence>
<accession>A0ABR2J1D7</accession>
<keyword evidence="5" id="KW-0235">DNA replication</keyword>